<keyword evidence="2" id="KW-1185">Reference proteome</keyword>
<proteinExistence type="predicted"/>
<name>A0ABD2B3Y9_VESMC</name>
<dbReference type="AlphaFoldDB" id="A0ABD2B3Y9"/>
<dbReference type="Proteomes" id="UP001607303">
    <property type="component" value="Unassembled WGS sequence"/>
</dbReference>
<dbReference type="EMBL" id="JAYRBN010000100">
    <property type="protein sequence ID" value="KAL2727444.1"/>
    <property type="molecule type" value="Genomic_DNA"/>
</dbReference>
<gene>
    <name evidence="1" type="ORF">V1477_016720</name>
</gene>
<comment type="caution">
    <text evidence="1">The sequence shown here is derived from an EMBL/GenBank/DDBJ whole genome shotgun (WGS) entry which is preliminary data.</text>
</comment>
<protein>
    <submittedName>
        <fullName evidence="1">Uncharacterized protein</fullName>
    </submittedName>
</protein>
<reference evidence="1 2" key="1">
    <citation type="journal article" date="2024" name="Ann. Entomol. Soc. Am.">
        <title>Genomic analyses of the southern and eastern yellowjacket wasps (Hymenoptera: Vespidae) reveal evolutionary signatures of social life.</title>
        <authorList>
            <person name="Catto M.A."/>
            <person name="Caine P.B."/>
            <person name="Orr S.E."/>
            <person name="Hunt B.G."/>
            <person name="Goodisman M.A.D."/>
        </authorList>
    </citation>
    <scope>NUCLEOTIDE SEQUENCE [LARGE SCALE GENOMIC DNA]</scope>
    <source>
        <strain evidence="1">232</strain>
        <tissue evidence="1">Head and thorax</tissue>
    </source>
</reference>
<organism evidence="1 2">
    <name type="scientific">Vespula maculifrons</name>
    <name type="common">Eastern yellow jacket</name>
    <name type="synonym">Wasp</name>
    <dbReference type="NCBI Taxonomy" id="7453"/>
    <lineage>
        <taxon>Eukaryota</taxon>
        <taxon>Metazoa</taxon>
        <taxon>Ecdysozoa</taxon>
        <taxon>Arthropoda</taxon>
        <taxon>Hexapoda</taxon>
        <taxon>Insecta</taxon>
        <taxon>Pterygota</taxon>
        <taxon>Neoptera</taxon>
        <taxon>Endopterygota</taxon>
        <taxon>Hymenoptera</taxon>
        <taxon>Apocrita</taxon>
        <taxon>Aculeata</taxon>
        <taxon>Vespoidea</taxon>
        <taxon>Vespidae</taxon>
        <taxon>Vespinae</taxon>
        <taxon>Vespula</taxon>
    </lineage>
</organism>
<accession>A0ABD2B3Y9</accession>
<evidence type="ECO:0000313" key="1">
    <source>
        <dbReference type="EMBL" id="KAL2727444.1"/>
    </source>
</evidence>
<evidence type="ECO:0000313" key="2">
    <source>
        <dbReference type="Proteomes" id="UP001607303"/>
    </source>
</evidence>
<sequence>MAIVFNYNSKTASRRKCKASFNVSSCVDTDILCLTDNALKYFSLCLITFTLLSVTSEIDGVCCTWLNDLGFRWAINMRVVVLTGYSSSSSSILLLFTSRAFELRVLQYSRSCLCLYLYVYLRFYLGSMFQEV</sequence>